<feature type="compositionally biased region" description="Basic and acidic residues" evidence="1">
    <location>
        <begin position="46"/>
        <end position="55"/>
    </location>
</feature>
<name>A0A4Y2HWY3_ARAVE</name>
<feature type="compositionally biased region" description="Acidic residues" evidence="1">
    <location>
        <begin position="56"/>
        <end position="69"/>
    </location>
</feature>
<feature type="compositionally biased region" description="Polar residues" evidence="1">
    <location>
        <begin position="101"/>
        <end position="124"/>
    </location>
</feature>
<accession>A0A4Y2HWY3</accession>
<feature type="compositionally biased region" description="Polar residues" evidence="1">
    <location>
        <begin position="154"/>
        <end position="164"/>
    </location>
</feature>
<keyword evidence="3" id="KW-1185">Reference proteome</keyword>
<evidence type="ECO:0000256" key="1">
    <source>
        <dbReference type="SAM" id="MobiDB-lite"/>
    </source>
</evidence>
<gene>
    <name evidence="2" type="ORF">AVEN_75388_1</name>
</gene>
<organism evidence="2 3">
    <name type="scientific">Araneus ventricosus</name>
    <name type="common">Orbweaver spider</name>
    <name type="synonym">Epeira ventricosa</name>
    <dbReference type="NCBI Taxonomy" id="182803"/>
    <lineage>
        <taxon>Eukaryota</taxon>
        <taxon>Metazoa</taxon>
        <taxon>Ecdysozoa</taxon>
        <taxon>Arthropoda</taxon>
        <taxon>Chelicerata</taxon>
        <taxon>Arachnida</taxon>
        <taxon>Araneae</taxon>
        <taxon>Araneomorphae</taxon>
        <taxon>Entelegynae</taxon>
        <taxon>Araneoidea</taxon>
        <taxon>Araneidae</taxon>
        <taxon>Araneus</taxon>
    </lineage>
</organism>
<reference evidence="2 3" key="1">
    <citation type="journal article" date="2019" name="Sci. Rep.">
        <title>Orb-weaving spider Araneus ventricosus genome elucidates the spidroin gene catalogue.</title>
        <authorList>
            <person name="Kono N."/>
            <person name="Nakamura H."/>
            <person name="Ohtoshi R."/>
            <person name="Moran D.A.P."/>
            <person name="Shinohara A."/>
            <person name="Yoshida Y."/>
            <person name="Fujiwara M."/>
            <person name="Mori M."/>
            <person name="Tomita M."/>
            <person name="Arakawa K."/>
        </authorList>
    </citation>
    <scope>NUCLEOTIDE SEQUENCE [LARGE SCALE GENOMIC DNA]</scope>
</reference>
<sequence>MSLNRAIYLQRLERSIKLELDAISNGKYNNKDELNAQFLSINPEAASERSESDESRETDEEQSSSEDETERAATPPATTENMEVEFQQVSPRKAAKHPGQVKTTPTIRVDNRFQSLADTPTPTGTKEHPATIDLKPTTTPFLRKLPRSFLAQRISSFLDTSTSKPPRKKTDKR</sequence>
<evidence type="ECO:0000313" key="3">
    <source>
        <dbReference type="Proteomes" id="UP000499080"/>
    </source>
</evidence>
<comment type="caution">
    <text evidence="2">The sequence shown here is derived from an EMBL/GenBank/DDBJ whole genome shotgun (WGS) entry which is preliminary data.</text>
</comment>
<proteinExistence type="predicted"/>
<dbReference type="AlphaFoldDB" id="A0A4Y2HWY3"/>
<evidence type="ECO:0000313" key="2">
    <source>
        <dbReference type="EMBL" id="GBM69745.1"/>
    </source>
</evidence>
<dbReference type="EMBL" id="BGPR01002211">
    <property type="protein sequence ID" value="GBM69745.1"/>
    <property type="molecule type" value="Genomic_DNA"/>
</dbReference>
<dbReference type="Proteomes" id="UP000499080">
    <property type="component" value="Unassembled WGS sequence"/>
</dbReference>
<feature type="region of interest" description="Disordered" evidence="1">
    <location>
        <begin position="29"/>
        <end position="134"/>
    </location>
</feature>
<protein>
    <submittedName>
        <fullName evidence="2">Uncharacterized protein</fullName>
    </submittedName>
</protein>
<feature type="region of interest" description="Disordered" evidence="1">
    <location>
        <begin position="154"/>
        <end position="173"/>
    </location>
</feature>